<dbReference type="Proteomes" id="UP000008063">
    <property type="component" value="Unassembled WGS sequence"/>
</dbReference>
<accession>F8QFJ3</accession>
<evidence type="ECO:0000313" key="1">
    <source>
        <dbReference type="EMBL" id="EGN92977.1"/>
    </source>
</evidence>
<dbReference type="EMBL" id="GL945496">
    <property type="protein sequence ID" value="EGN92977.1"/>
    <property type="molecule type" value="Genomic_DNA"/>
</dbReference>
<dbReference type="AlphaFoldDB" id="F8QFJ3"/>
<protein>
    <submittedName>
        <fullName evidence="1">Uncharacterized protein</fullName>
    </submittedName>
</protein>
<reference evidence="2" key="1">
    <citation type="journal article" date="2011" name="Science">
        <title>The plant cell wall-decomposing machinery underlies the functional diversity of forest fungi.</title>
        <authorList>
            <person name="Eastwood D.C."/>
            <person name="Floudas D."/>
            <person name="Binder M."/>
            <person name="Majcherczyk A."/>
            <person name="Schneider P."/>
            <person name="Aerts A."/>
            <person name="Asiegbu F.O."/>
            <person name="Baker S.E."/>
            <person name="Barry K."/>
            <person name="Bendiksby M."/>
            <person name="Blumentritt M."/>
            <person name="Coutinho P.M."/>
            <person name="Cullen D."/>
            <person name="de Vries R.P."/>
            <person name="Gathman A."/>
            <person name="Goodell B."/>
            <person name="Henrissat B."/>
            <person name="Ihrmark K."/>
            <person name="Kauserud H."/>
            <person name="Kohler A."/>
            <person name="LaButti K."/>
            <person name="Lapidus A."/>
            <person name="Lavin J.L."/>
            <person name="Lee Y.-H."/>
            <person name="Lindquist E."/>
            <person name="Lilly W."/>
            <person name="Lucas S."/>
            <person name="Morin E."/>
            <person name="Murat C."/>
            <person name="Oguiza J.A."/>
            <person name="Park J."/>
            <person name="Pisabarro A.G."/>
            <person name="Riley R."/>
            <person name="Rosling A."/>
            <person name="Salamov A."/>
            <person name="Schmidt O."/>
            <person name="Schmutz J."/>
            <person name="Skrede I."/>
            <person name="Stenlid J."/>
            <person name="Wiebenga A."/>
            <person name="Xie X."/>
            <person name="Kuees U."/>
            <person name="Hibbett D.S."/>
            <person name="Hoffmeister D."/>
            <person name="Hoegberg N."/>
            <person name="Martin F."/>
            <person name="Grigoriev I.V."/>
            <person name="Watkinson S.C."/>
        </authorList>
    </citation>
    <scope>NUCLEOTIDE SEQUENCE [LARGE SCALE GENOMIC DNA]</scope>
    <source>
        <strain evidence="2">strain S7.3</strain>
    </source>
</reference>
<organism evidence="2">
    <name type="scientific">Serpula lacrymans var. lacrymans (strain S7.3)</name>
    <name type="common">Dry rot fungus</name>
    <dbReference type="NCBI Taxonomy" id="936435"/>
    <lineage>
        <taxon>Eukaryota</taxon>
        <taxon>Fungi</taxon>
        <taxon>Dikarya</taxon>
        <taxon>Basidiomycota</taxon>
        <taxon>Agaricomycotina</taxon>
        <taxon>Agaricomycetes</taxon>
        <taxon>Agaricomycetidae</taxon>
        <taxon>Boletales</taxon>
        <taxon>Coniophorineae</taxon>
        <taxon>Serpulaceae</taxon>
        <taxon>Serpula</taxon>
    </lineage>
</organism>
<sequence>MLSLAFNMVDHSRTDGFTSNFIIDSSNMRQCLFTQSYVYQITSMPNLQLTTICWVLLIPATSTAYQWLGV</sequence>
<proteinExistence type="predicted"/>
<dbReference type="HOGENOM" id="CLU_2759370_0_0_1"/>
<keyword evidence="2" id="KW-1185">Reference proteome</keyword>
<evidence type="ECO:0000313" key="2">
    <source>
        <dbReference type="Proteomes" id="UP000008063"/>
    </source>
</evidence>
<name>F8QFJ3_SERL3</name>
<dbReference type="InParanoid" id="F8QFJ3"/>
<gene>
    <name evidence="1" type="ORF">SERLA73DRAFT_172488</name>
</gene>